<feature type="region of interest" description="Disordered" evidence="1">
    <location>
        <begin position="1"/>
        <end position="68"/>
    </location>
</feature>
<feature type="transmembrane region" description="Helical" evidence="2">
    <location>
        <begin position="173"/>
        <end position="193"/>
    </location>
</feature>
<feature type="transmembrane region" description="Helical" evidence="2">
    <location>
        <begin position="314"/>
        <end position="331"/>
    </location>
</feature>
<protein>
    <submittedName>
        <fullName evidence="3">Diacylglycerol kinase</fullName>
        <ecNumber evidence="3">2.7.1.174</ecNumber>
    </submittedName>
</protein>
<dbReference type="EC" id="2.7.1.174" evidence="3"/>
<name>A0ABR3GKF4_9PEZI</name>
<evidence type="ECO:0000256" key="2">
    <source>
        <dbReference type="SAM" id="Phobius"/>
    </source>
</evidence>
<feature type="compositionally biased region" description="Basic residues" evidence="1">
    <location>
        <begin position="45"/>
        <end position="57"/>
    </location>
</feature>
<proteinExistence type="predicted"/>
<keyword evidence="3" id="KW-0808">Transferase</keyword>
<dbReference type="PANTHER" id="PTHR31303">
    <property type="entry name" value="CTP-DEPENDENT DIACYLGLYCEROL KINASE 1"/>
    <property type="match status" value="1"/>
</dbReference>
<comment type="caution">
    <text evidence="3">The sequence shown here is derived from an EMBL/GenBank/DDBJ whole genome shotgun (WGS) entry which is preliminary data.</text>
</comment>
<accession>A0ABR3GKF4</accession>
<dbReference type="InterPro" id="IPR037997">
    <property type="entry name" value="Dgk1-like"/>
</dbReference>
<feature type="compositionally biased region" description="Low complexity" evidence="1">
    <location>
        <begin position="1"/>
        <end position="42"/>
    </location>
</feature>
<keyword evidence="2" id="KW-1133">Transmembrane helix</keyword>
<sequence length="332" mass="35462">MSSSLQSSPASSSTSLNTHNSTSTKLTDPGYCSDTSASSSDSLSRRARSRSPVHARKPPPTPLESVPDSAYLTPSSIWRNLSRSPSPFGLIPIHRQFSSLIHRHEVPRKLLHVSIGFLVLHLYRTGHQPASITPPLITALVPIASADLLRFYSPTINTLYIRCLGALMRESEVTGWNGVVWYLVGTITVLTVFPKDIAVLSILLLSWCDTAASTFGRAWGRYTPRIRRGKSVAGSLASFIVGALTAAVFFGSIVPATNTWEDDPVGAVTWAGRLALEGVGEIRGGWALGVISVLTGLCASASEAVDAWGLDDNVVIPVLSAVGVWGLLKVFG</sequence>
<feature type="transmembrane region" description="Helical" evidence="2">
    <location>
        <begin position="132"/>
        <end position="152"/>
    </location>
</feature>
<keyword evidence="4" id="KW-1185">Reference proteome</keyword>
<gene>
    <name evidence="3" type="primary">DGK1</name>
    <name evidence="3" type="ORF">Q9L58_004561</name>
</gene>
<dbReference type="EMBL" id="JBBBZM010000050">
    <property type="protein sequence ID" value="KAL0636412.1"/>
    <property type="molecule type" value="Genomic_DNA"/>
</dbReference>
<evidence type="ECO:0000313" key="3">
    <source>
        <dbReference type="EMBL" id="KAL0636412.1"/>
    </source>
</evidence>
<organism evidence="3 4">
    <name type="scientific">Discina gigas</name>
    <dbReference type="NCBI Taxonomy" id="1032678"/>
    <lineage>
        <taxon>Eukaryota</taxon>
        <taxon>Fungi</taxon>
        <taxon>Dikarya</taxon>
        <taxon>Ascomycota</taxon>
        <taxon>Pezizomycotina</taxon>
        <taxon>Pezizomycetes</taxon>
        <taxon>Pezizales</taxon>
        <taxon>Discinaceae</taxon>
        <taxon>Discina</taxon>
    </lineage>
</organism>
<reference evidence="3 4" key="1">
    <citation type="submission" date="2024-02" db="EMBL/GenBank/DDBJ databases">
        <title>Discinaceae phylogenomics.</title>
        <authorList>
            <person name="Dirks A.C."/>
            <person name="James T.Y."/>
        </authorList>
    </citation>
    <scope>NUCLEOTIDE SEQUENCE [LARGE SCALE GENOMIC DNA]</scope>
    <source>
        <strain evidence="3 4">ACD0624</strain>
    </source>
</reference>
<dbReference type="PANTHER" id="PTHR31303:SF1">
    <property type="entry name" value="CTP-DEPENDENT DIACYLGLYCEROL KINASE 1"/>
    <property type="match status" value="1"/>
</dbReference>
<feature type="transmembrane region" description="Helical" evidence="2">
    <location>
        <begin position="199"/>
        <end position="220"/>
    </location>
</feature>
<feature type="transmembrane region" description="Helical" evidence="2">
    <location>
        <begin position="232"/>
        <end position="254"/>
    </location>
</feature>
<evidence type="ECO:0000256" key="1">
    <source>
        <dbReference type="SAM" id="MobiDB-lite"/>
    </source>
</evidence>
<keyword evidence="3" id="KW-0418">Kinase</keyword>
<evidence type="ECO:0000313" key="4">
    <source>
        <dbReference type="Proteomes" id="UP001447188"/>
    </source>
</evidence>
<dbReference type="Proteomes" id="UP001447188">
    <property type="component" value="Unassembled WGS sequence"/>
</dbReference>
<dbReference type="GO" id="GO:0141035">
    <property type="term" value="F:CTP-dependent diacylglycerol kinase activity"/>
    <property type="evidence" value="ECO:0007669"/>
    <property type="project" value="UniProtKB-EC"/>
</dbReference>
<keyword evidence="2" id="KW-0472">Membrane</keyword>
<keyword evidence="2" id="KW-0812">Transmembrane</keyword>